<evidence type="ECO:0000256" key="4">
    <source>
        <dbReference type="ARBA" id="ARBA00022619"/>
    </source>
</evidence>
<dbReference type="HAMAP" id="MF_00178">
    <property type="entry name" value="Lumazine_synth"/>
    <property type="match status" value="1"/>
</dbReference>
<evidence type="ECO:0000313" key="11">
    <source>
        <dbReference type="Proteomes" id="UP000231292"/>
    </source>
</evidence>
<name>A0A2G9YL04_9BACT</name>
<dbReference type="Proteomes" id="UP000231292">
    <property type="component" value="Unassembled WGS sequence"/>
</dbReference>
<dbReference type="InterPro" id="IPR036467">
    <property type="entry name" value="LS/RS_sf"/>
</dbReference>
<evidence type="ECO:0000256" key="7">
    <source>
        <dbReference type="ARBA" id="ARBA00058151"/>
    </source>
</evidence>
<evidence type="ECO:0000256" key="9">
    <source>
        <dbReference type="HAMAP-Rule" id="MF_00178"/>
    </source>
</evidence>
<dbReference type="UniPathway" id="UPA00275">
    <property type="reaction ID" value="UER00404"/>
</dbReference>
<dbReference type="PANTHER" id="PTHR21058">
    <property type="entry name" value="6,7-DIMETHYL-8-RIBITYLLUMAZINE SYNTHASE DMRL SYNTHASE LUMAZINE SYNTHASE"/>
    <property type="match status" value="1"/>
</dbReference>
<dbReference type="AlphaFoldDB" id="A0A2G9YL04"/>
<dbReference type="NCBIfam" id="NF000812">
    <property type="entry name" value="PRK00061.1-4"/>
    <property type="match status" value="1"/>
</dbReference>
<dbReference type="GO" id="GO:0009349">
    <property type="term" value="C:riboflavin synthase complex"/>
    <property type="evidence" value="ECO:0007669"/>
    <property type="project" value="UniProtKB-UniRule"/>
</dbReference>
<dbReference type="NCBIfam" id="TIGR00114">
    <property type="entry name" value="lumazine-synth"/>
    <property type="match status" value="1"/>
</dbReference>
<dbReference type="Pfam" id="PF00885">
    <property type="entry name" value="DMRL_synthase"/>
    <property type="match status" value="1"/>
</dbReference>
<dbReference type="FunFam" id="3.40.50.960:FF:000001">
    <property type="entry name" value="6,7-dimethyl-8-ribityllumazine synthase"/>
    <property type="match status" value="1"/>
</dbReference>
<evidence type="ECO:0000256" key="3">
    <source>
        <dbReference type="ARBA" id="ARBA00012664"/>
    </source>
</evidence>
<dbReference type="SUPFAM" id="SSF52121">
    <property type="entry name" value="Lumazine synthase"/>
    <property type="match status" value="1"/>
</dbReference>
<feature type="binding site" evidence="9">
    <location>
        <position position="23"/>
    </location>
    <ligand>
        <name>5-amino-6-(D-ribitylamino)uracil</name>
        <dbReference type="ChEBI" id="CHEBI:15934"/>
    </ligand>
</feature>
<comment type="pathway">
    <text evidence="1 9">Cofactor biosynthesis; riboflavin biosynthesis; riboflavin from 2-hydroxy-3-oxobutyl phosphate and 5-amino-6-(D-ribitylamino)uracil: step 1/2.</text>
</comment>
<dbReference type="PANTHER" id="PTHR21058:SF0">
    <property type="entry name" value="6,7-DIMETHYL-8-RIBITYLLUMAZINE SYNTHASE"/>
    <property type="match status" value="1"/>
</dbReference>
<dbReference type="CDD" id="cd09209">
    <property type="entry name" value="Lumazine_synthase-I"/>
    <property type="match status" value="1"/>
</dbReference>
<evidence type="ECO:0000256" key="8">
    <source>
        <dbReference type="ARBA" id="ARBA00072606"/>
    </source>
</evidence>
<comment type="function">
    <text evidence="7 9">Catalyzes the formation of 6,7-dimethyl-8-ribityllumazine by condensation of 5-amino-6-(D-ribitylamino)uracil with 3,4-dihydroxy-2-butanone 4-phosphate. This is the penultimate step in the biosynthesis of riboflavin.</text>
</comment>
<protein>
    <recommendedName>
        <fullName evidence="8 9">6,7-dimethyl-8-ribityllumazine synthase</fullName>
        <shortName evidence="9">DMRL synthase</shortName>
        <shortName evidence="9">LS</shortName>
        <shortName evidence="9">Lumazine synthase</shortName>
        <ecNumber evidence="3 9">2.5.1.78</ecNumber>
    </recommendedName>
</protein>
<evidence type="ECO:0000313" key="10">
    <source>
        <dbReference type="EMBL" id="PIP19393.1"/>
    </source>
</evidence>
<dbReference type="GO" id="GO:0000906">
    <property type="term" value="F:6,7-dimethyl-8-ribityllumazine synthase activity"/>
    <property type="evidence" value="ECO:0007669"/>
    <property type="project" value="UniProtKB-UniRule"/>
</dbReference>
<keyword evidence="4 9" id="KW-0686">Riboflavin biosynthesis</keyword>
<feature type="active site" description="Proton donor" evidence="9">
    <location>
        <position position="89"/>
    </location>
</feature>
<feature type="binding site" evidence="9">
    <location>
        <begin position="86"/>
        <end position="87"/>
    </location>
    <ligand>
        <name>(2S)-2-hydroxy-3-oxobutyl phosphate</name>
        <dbReference type="ChEBI" id="CHEBI:58830"/>
    </ligand>
</feature>
<evidence type="ECO:0000256" key="2">
    <source>
        <dbReference type="ARBA" id="ARBA00007424"/>
    </source>
</evidence>
<dbReference type="GO" id="GO:0009231">
    <property type="term" value="P:riboflavin biosynthetic process"/>
    <property type="evidence" value="ECO:0007669"/>
    <property type="project" value="UniProtKB-UniRule"/>
</dbReference>
<dbReference type="InterPro" id="IPR002180">
    <property type="entry name" value="LS/RS"/>
</dbReference>
<feature type="binding site" evidence="9">
    <location>
        <position position="114"/>
    </location>
    <ligand>
        <name>5-amino-6-(D-ribitylamino)uracil</name>
        <dbReference type="ChEBI" id="CHEBI:15934"/>
    </ligand>
</feature>
<dbReference type="EC" id="2.5.1.78" evidence="3 9"/>
<dbReference type="GO" id="GO:0005829">
    <property type="term" value="C:cytosol"/>
    <property type="evidence" value="ECO:0007669"/>
    <property type="project" value="TreeGrafter"/>
</dbReference>
<dbReference type="Gene3D" id="3.40.50.960">
    <property type="entry name" value="Lumazine/riboflavin synthase"/>
    <property type="match status" value="1"/>
</dbReference>
<comment type="similarity">
    <text evidence="2 9">Belongs to the DMRL synthase family.</text>
</comment>
<keyword evidence="5 9" id="KW-0808">Transferase</keyword>
<reference evidence="10 11" key="1">
    <citation type="submission" date="2017-09" db="EMBL/GenBank/DDBJ databases">
        <title>Depth-based differentiation of microbial function through sediment-hosted aquifers and enrichment of novel symbionts in the deep terrestrial subsurface.</title>
        <authorList>
            <person name="Probst A.J."/>
            <person name="Ladd B."/>
            <person name="Jarett J.K."/>
            <person name="Geller-Mcgrath D.E."/>
            <person name="Sieber C.M."/>
            <person name="Emerson J.B."/>
            <person name="Anantharaman K."/>
            <person name="Thomas B.C."/>
            <person name="Malmstrom R."/>
            <person name="Stieglmeier M."/>
            <person name="Klingl A."/>
            <person name="Woyke T."/>
            <person name="Ryan C.M."/>
            <person name="Banfield J.F."/>
        </authorList>
    </citation>
    <scope>NUCLEOTIDE SEQUENCE [LARGE SCALE GENOMIC DNA]</scope>
    <source>
        <strain evidence="10">CG23_combo_of_CG06-09_8_20_14_all_41_10</strain>
    </source>
</reference>
<organism evidence="10 11">
    <name type="scientific">Candidatus Sherwoodlollariibacterium unditelluris</name>
    <dbReference type="NCBI Taxonomy" id="1974757"/>
    <lineage>
        <taxon>Bacteria</taxon>
        <taxon>Pseudomonadati</taxon>
        <taxon>Candidatus Omnitrophota</taxon>
        <taxon>Candidatus Sherwoodlollariibacterium</taxon>
    </lineage>
</organism>
<feature type="binding site" evidence="9">
    <location>
        <begin position="57"/>
        <end position="59"/>
    </location>
    <ligand>
        <name>5-amino-6-(D-ribitylamino)uracil</name>
        <dbReference type="ChEBI" id="CHEBI:15934"/>
    </ligand>
</feature>
<evidence type="ECO:0000256" key="1">
    <source>
        <dbReference type="ARBA" id="ARBA00004917"/>
    </source>
</evidence>
<comment type="caution">
    <text evidence="10">The sequence shown here is derived from an EMBL/GenBank/DDBJ whole genome shotgun (WGS) entry which is preliminary data.</text>
</comment>
<dbReference type="EMBL" id="PCRK01000070">
    <property type="protein sequence ID" value="PIP19393.1"/>
    <property type="molecule type" value="Genomic_DNA"/>
</dbReference>
<evidence type="ECO:0000256" key="6">
    <source>
        <dbReference type="ARBA" id="ARBA00048785"/>
    </source>
</evidence>
<sequence length="154" mass="16399">MVKTIEGNLIAKGKKFGIIASRFNDFITKELVSGCLDTLVRHGAGEQDLTVIWVPGAFEIPLIAQKLAKSKSYDAIICLGTVIRGATPHFDYIASEAAKGIARVSQDTGLPLIFGIITADTIEQAVERAGTKEGNKGRDAAVNAIEMANLADKL</sequence>
<comment type="catalytic activity">
    <reaction evidence="6 9">
        <text>(2S)-2-hydroxy-3-oxobutyl phosphate + 5-amino-6-(D-ribitylamino)uracil = 6,7-dimethyl-8-(1-D-ribityl)lumazine + phosphate + 2 H2O + H(+)</text>
        <dbReference type="Rhea" id="RHEA:26152"/>
        <dbReference type="ChEBI" id="CHEBI:15377"/>
        <dbReference type="ChEBI" id="CHEBI:15378"/>
        <dbReference type="ChEBI" id="CHEBI:15934"/>
        <dbReference type="ChEBI" id="CHEBI:43474"/>
        <dbReference type="ChEBI" id="CHEBI:58201"/>
        <dbReference type="ChEBI" id="CHEBI:58830"/>
        <dbReference type="EC" id="2.5.1.78"/>
    </reaction>
</comment>
<evidence type="ECO:0000256" key="5">
    <source>
        <dbReference type="ARBA" id="ARBA00022679"/>
    </source>
</evidence>
<proteinExistence type="inferred from homology"/>
<gene>
    <name evidence="9" type="primary">ribH</name>
    <name evidence="10" type="ORF">COX41_03090</name>
</gene>
<feature type="binding site" evidence="9">
    <location>
        <position position="128"/>
    </location>
    <ligand>
        <name>(2S)-2-hydroxy-3-oxobutyl phosphate</name>
        <dbReference type="ChEBI" id="CHEBI:58830"/>
    </ligand>
</feature>
<accession>A0A2G9YL04</accession>
<dbReference type="InterPro" id="IPR034964">
    <property type="entry name" value="LS"/>
</dbReference>
<feature type="binding site" evidence="9">
    <location>
        <begin position="81"/>
        <end position="83"/>
    </location>
    <ligand>
        <name>5-amino-6-(D-ribitylamino)uracil</name>
        <dbReference type="ChEBI" id="CHEBI:15934"/>
    </ligand>
</feature>